<evidence type="ECO:0000313" key="2">
    <source>
        <dbReference type="Proteomes" id="UP000238164"/>
    </source>
</evidence>
<dbReference type="OrthoDB" id="3722887at2"/>
<accession>A0A2N9JFI6</accession>
<sequence length="376" mass="40050">MSPVTAPTAPGRLNEPVQPQAMVGYLGELDAWVAARRSELAALDAEILARKLSALTADLQLSLALWQAVKSRYELLLVTWDSGRVGPAECARLSSLIWGRLDTGPAPSAQLAGMAVSLPEACRLSDALVAQLRQKLNLDPNAEQLARRLRDLRAQVERIRDQAATEPPAARPAAMAQVAGLAARVTELEGKRERGGDIGGLLGPLEIDAARFERDLIVGGARRRENRDALARARELTDDLTAREQALRQLVANTVAAVSPAPKYAVPDVAALGPLPNTRQAIDAYLGKLSQVSRAMQVVQDAYSGALAERDAQVGLVSALRAKAAALGFGADDDFTALVDRADALLQRRPAPMAVVRQLVPAAQAMLDWLAEGGAR</sequence>
<dbReference type="KEGG" id="mgg:MPLG2_1219"/>
<keyword evidence="2" id="KW-1185">Reference proteome</keyword>
<dbReference type="RefSeq" id="WP_105185290.1">
    <property type="nucleotide sequence ID" value="NZ_BAAAGO010000018.1"/>
</dbReference>
<name>A0A2N9JFI6_9ACTN</name>
<organism evidence="1 2">
    <name type="scientific">Micropruina glycogenica</name>
    <dbReference type="NCBI Taxonomy" id="75385"/>
    <lineage>
        <taxon>Bacteria</taxon>
        <taxon>Bacillati</taxon>
        <taxon>Actinomycetota</taxon>
        <taxon>Actinomycetes</taxon>
        <taxon>Propionibacteriales</taxon>
        <taxon>Nocardioidaceae</taxon>
        <taxon>Micropruina</taxon>
    </lineage>
</organism>
<evidence type="ECO:0000313" key="1">
    <source>
        <dbReference type="EMBL" id="SPD86255.1"/>
    </source>
</evidence>
<dbReference type="EMBL" id="LT985188">
    <property type="protein sequence ID" value="SPD86255.1"/>
    <property type="molecule type" value="Genomic_DNA"/>
</dbReference>
<protein>
    <submittedName>
        <fullName evidence="1">Uncharacterized protein</fullName>
    </submittedName>
</protein>
<dbReference type="Proteomes" id="UP000238164">
    <property type="component" value="Chromosome 1"/>
</dbReference>
<gene>
    <name evidence="1" type="ORF">MPLG2_1219</name>
</gene>
<dbReference type="AlphaFoldDB" id="A0A2N9JFI6"/>
<proteinExistence type="predicted"/>
<reference evidence="1 2" key="1">
    <citation type="submission" date="2018-02" db="EMBL/GenBank/DDBJ databases">
        <authorList>
            <person name="Cohen D.B."/>
            <person name="Kent A.D."/>
        </authorList>
    </citation>
    <scope>NUCLEOTIDE SEQUENCE [LARGE SCALE GENOMIC DNA]</scope>
    <source>
        <strain evidence="1">1</strain>
    </source>
</reference>